<evidence type="ECO:0000259" key="12">
    <source>
        <dbReference type="Pfam" id="PF02878"/>
    </source>
</evidence>
<dbReference type="SUPFAM" id="SSF53738">
    <property type="entry name" value="Phosphoglucomutase, first 3 domains"/>
    <property type="match status" value="3"/>
</dbReference>
<dbReference type="InterPro" id="IPR005846">
    <property type="entry name" value="A-D-PHexomutase_a/b/a-III"/>
</dbReference>
<comment type="subcellular location">
    <subcellularLocation>
        <location evidence="2">Cytoplasm</location>
    </subcellularLocation>
</comment>
<dbReference type="PROSITE" id="PS00710">
    <property type="entry name" value="PGM_PMM"/>
    <property type="match status" value="1"/>
</dbReference>
<keyword evidence="8 11" id="KW-0460">Magnesium</keyword>
<sequence length="584" mass="64728">MDPVLRTLVDEWLRLDKNGTTRAEIQSLVAVNNVSELQKLLGTRIEFGTAGLRARMQAGFSRMNDLTVIQASQGLASYILEQNPSGSSIVIGHDHRHNSARFARLAAGVMISRGIKVYFYDTLVHTPMVPFGVDYFKASAGLMITASHNPALDNGYKVYWSNGCQIVPPHDIGIAAAIERNLEVTCWDADLVDNSPELVEKRTEEVKVAYFEAVQKLVTSFNIPPLSFDFKFVYTPMHGVGLPFMTHLSQALGLEAGMSTVPEQASPDPDFPTVRFPNPEEKGALDLAVALAKEKRIPLVIASDPDADRFSAAQWIESSSSYRIFTGNELGILFASFLLDCAPKEALHNTTMLCSTVSSQMLKSMAQTEGFTFEETLTGFKWLGSRAIEIGNGAIYAFEEAIGYMFSPVVHDKDGISAAAVFITAARHWASQGLSPYDKLQQLYAKYGHFQSANGYLVSPEPATTKKVFAGIRALGATIPERRYPERVGQRKILWWRDLTEGFDSNTSDGMPRLPVSKSSEMITCELEDEVRFTVRGSGTEPKIKMYIESRAESESEARRRAQEVYDDLVKEWFRPEETGLVAP</sequence>
<keyword evidence="7 11" id="KW-0479">Metal-binding</keyword>
<protein>
    <recommendedName>
        <fullName evidence="17">Phosphoglucomutase-2</fullName>
    </recommendedName>
</protein>
<dbReference type="GO" id="GO:0000287">
    <property type="term" value="F:magnesium ion binding"/>
    <property type="evidence" value="ECO:0007669"/>
    <property type="project" value="InterPro"/>
</dbReference>
<dbReference type="InterPro" id="IPR005845">
    <property type="entry name" value="A-D-PHexomutase_a/b/a-II"/>
</dbReference>
<evidence type="ECO:0000259" key="14">
    <source>
        <dbReference type="Pfam" id="PF02880"/>
    </source>
</evidence>
<dbReference type="FunCoup" id="A0A4S2MWW7">
    <property type="interactions" value="302"/>
</dbReference>
<feature type="domain" description="Alpha-D-phosphohexomutase alpha/beta/alpha" evidence="12">
    <location>
        <begin position="45"/>
        <end position="182"/>
    </location>
</feature>
<dbReference type="Gene3D" id="3.30.310.50">
    <property type="entry name" value="Alpha-D-phosphohexomutase, C-terminal domain"/>
    <property type="match status" value="1"/>
</dbReference>
<accession>A0A4S2MWW7</accession>
<comment type="similarity">
    <text evidence="3 11">Belongs to the phosphohexose mutase family.</text>
</comment>
<evidence type="ECO:0000256" key="6">
    <source>
        <dbReference type="ARBA" id="ARBA00022553"/>
    </source>
</evidence>
<dbReference type="GO" id="GO:0006006">
    <property type="term" value="P:glucose metabolic process"/>
    <property type="evidence" value="ECO:0007669"/>
    <property type="project" value="UniProtKB-KW"/>
</dbReference>
<dbReference type="Pfam" id="PF02880">
    <property type="entry name" value="PGM_PMM_III"/>
    <property type="match status" value="1"/>
</dbReference>
<dbReference type="Gene3D" id="3.40.120.10">
    <property type="entry name" value="Alpha-D-Glucose-1,6-Bisphosphate, subunit A, domain 3"/>
    <property type="match status" value="3"/>
</dbReference>
<keyword evidence="16" id="KW-1185">Reference proteome</keyword>
<keyword evidence="10" id="KW-0119">Carbohydrate metabolism</keyword>
<keyword evidence="9" id="KW-0413">Isomerase</keyword>
<dbReference type="GO" id="GO:0008973">
    <property type="term" value="F:phosphopentomutase activity"/>
    <property type="evidence" value="ECO:0007669"/>
    <property type="project" value="TreeGrafter"/>
</dbReference>
<reference evidence="15 16" key="1">
    <citation type="submission" date="2019-04" db="EMBL/GenBank/DDBJ databases">
        <title>Comparative genomics and transcriptomics to analyze fruiting body development in filamentous ascomycetes.</title>
        <authorList>
            <consortium name="DOE Joint Genome Institute"/>
            <person name="Lutkenhaus R."/>
            <person name="Traeger S."/>
            <person name="Breuer J."/>
            <person name="Kuo A."/>
            <person name="Lipzen A."/>
            <person name="Pangilinan J."/>
            <person name="Dilworth D."/>
            <person name="Sandor L."/>
            <person name="Poggeler S."/>
            <person name="Barry K."/>
            <person name="Grigoriev I.V."/>
            <person name="Nowrousian M."/>
        </authorList>
    </citation>
    <scope>NUCLEOTIDE SEQUENCE [LARGE SCALE GENOMIC DNA]</scope>
    <source>
        <strain evidence="15 16">CBS 389.68</strain>
    </source>
</reference>
<evidence type="ECO:0000256" key="1">
    <source>
        <dbReference type="ARBA" id="ARBA00001946"/>
    </source>
</evidence>
<dbReference type="PANTHER" id="PTHR45745">
    <property type="entry name" value="PHOSPHOMANNOMUTASE 45A"/>
    <property type="match status" value="1"/>
</dbReference>
<evidence type="ECO:0008006" key="17">
    <source>
        <dbReference type="Google" id="ProtNLM"/>
    </source>
</evidence>
<organism evidence="15 16">
    <name type="scientific">Ascodesmis nigricans</name>
    <dbReference type="NCBI Taxonomy" id="341454"/>
    <lineage>
        <taxon>Eukaryota</taxon>
        <taxon>Fungi</taxon>
        <taxon>Dikarya</taxon>
        <taxon>Ascomycota</taxon>
        <taxon>Pezizomycotina</taxon>
        <taxon>Pezizomycetes</taxon>
        <taxon>Pezizales</taxon>
        <taxon>Ascodesmidaceae</taxon>
        <taxon>Ascodesmis</taxon>
    </lineage>
</organism>
<feature type="domain" description="Alpha-D-phosphohexomutase alpha/beta/alpha" evidence="14">
    <location>
        <begin position="327"/>
        <end position="447"/>
    </location>
</feature>
<dbReference type="SUPFAM" id="SSF55957">
    <property type="entry name" value="Phosphoglucomutase, C-terminal domain"/>
    <property type="match status" value="1"/>
</dbReference>
<evidence type="ECO:0000256" key="3">
    <source>
        <dbReference type="ARBA" id="ARBA00010231"/>
    </source>
</evidence>
<dbReference type="Pfam" id="PF02879">
    <property type="entry name" value="PGM_PMM_II"/>
    <property type="match status" value="1"/>
</dbReference>
<keyword evidence="5" id="KW-0313">Glucose metabolism</keyword>
<dbReference type="GO" id="GO:0006166">
    <property type="term" value="P:purine ribonucleoside salvage"/>
    <property type="evidence" value="ECO:0007669"/>
    <property type="project" value="TreeGrafter"/>
</dbReference>
<proteinExistence type="inferred from homology"/>
<dbReference type="CDD" id="cd05799">
    <property type="entry name" value="PGM2"/>
    <property type="match status" value="1"/>
</dbReference>
<dbReference type="STRING" id="341454.A0A4S2MWW7"/>
<dbReference type="InterPro" id="IPR016055">
    <property type="entry name" value="A-D-PHexomutase_a/b/a-I/II/III"/>
</dbReference>
<evidence type="ECO:0000313" key="15">
    <source>
        <dbReference type="EMBL" id="TGZ81169.1"/>
    </source>
</evidence>
<dbReference type="Pfam" id="PF02878">
    <property type="entry name" value="PGM_PMM_I"/>
    <property type="match status" value="1"/>
</dbReference>
<evidence type="ECO:0000313" key="16">
    <source>
        <dbReference type="Proteomes" id="UP000298138"/>
    </source>
</evidence>
<dbReference type="PANTHER" id="PTHR45745:SF1">
    <property type="entry name" value="PHOSPHOGLUCOMUTASE 2B-RELATED"/>
    <property type="match status" value="1"/>
</dbReference>
<keyword evidence="6" id="KW-0597">Phosphoprotein</keyword>
<evidence type="ECO:0000256" key="2">
    <source>
        <dbReference type="ARBA" id="ARBA00004496"/>
    </source>
</evidence>
<dbReference type="AlphaFoldDB" id="A0A4S2MWW7"/>
<dbReference type="FunFam" id="3.40.120.10:FF:000035">
    <property type="entry name" value="Pgm3p"/>
    <property type="match status" value="1"/>
</dbReference>
<feature type="domain" description="Alpha-D-phosphohexomutase alpha/beta/alpha" evidence="13">
    <location>
        <begin position="210"/>
        <end position="313"/>
    </location>
</feature>
<evidence type="ECO:0000256" key="11">
    <source>
        <dbReference type="RuleBase" id="RU004326"/>
    </source>
</evidence>
<evidence type="ECO:0000259" key="13">
    <source>
        <dbReference type="Pfam" id="PF02879"/>
    </source>
</evidence>
<dbReference type="Proteomes" id="UP000298138">
    <property type="component" value="Unassembled WGS sequence"/>
</dbReference>
<dbReference type="EMBL" id="ML220120">
    <property type="protein sequence ID" value="TGZ81169.1"/>
    <property type="molecule type" value="Genomic_DNA"/>
</dbReference>
<evidence type="ECO:0000256" key="10">
    <source>
        <dbReference type="ARBA" id="ARBA00023277"/>
    </source>
</evidence>
<evidence type="ECO:0000256" key="7">
    <source>
        <dbReference type="ARBA" id="ARBA00022723"/>
    </source>
</evidence>
<evidence type="ECO:0000256" key="5">
    <source>
        <dbReference type="ARBA" id="ARBA00022526"/>
    </source>
</evidence>
<evidence type="ECO:0000256" key="9">
    <source>
        <dbReference type="ARBA" id="ARBA00023235"/>
    </source>
</evidence>
<comment type="cofactor">
    <cofactor evidence="1">
        <name>Mg(2+)</name>
        <dbReference type="ChEBI" id="CHEBI:18420"/>
    </cofactor>
</comment>
<keyword evidence="4" id="KW-0963">Cytoplasm</keyword>
<dbReference type="GO" id="GO:0005737">
    <property type="term" value="C:cytoplasm"/>
    <property type="evidence" value="ECO:0007669"/>
    <property type="project" value="UniProtKB-SubCell"/>
</dbReference>
<evidence type="ECO:0000256" key="8">
    <source>
        <dbReference type="ARBA" id="ARBA00022842"/>
    </source>
</evidence>
<dbReference type="OrthoDB" id="8300170at2759"/>
<gene>
    <name evidence="15" type="ORF">EX30DRAFT_395678</name>
</gene>
<dbReference type="InterPro" id="IPR036900">
    <property type="entry name" value="A-D-PHexomutase_C_sf"/>
</dbReference>
<evidence type="ECO:0000256" key="4">
    <source>
        <dbReference type="ARBA" id="ARBA00022490"/>
    </source>
</evidence>
<dbReference type="InParanoid" id="A0A4S2MWW7"/>
<dbReference type="InterPro" id="IPR005844">
    <property type="entry name" value="A-D-PHexomutase_a/b/a-I"/>
</dbReference>
<dbReference type="GO" id="GO:0005634">
    <property type="term" value="C:nucleus"/>
    <property type="evidence" value="ECO:0007669"/>
    <property type="project" value="TreeGrafter"/>
</dbReference>
<name>A0A4S2MWW7_9PEZI</name>
<dbReference type="InterPro" id="IPR016066">
    <property type="entry name" value="A-D-PHexomutase_CS"/>
</dbReference>